<keyword evidence="8" id="KW-0325">Glycoprotein</keyword>
<dbReference type="FunFam" id="3.40.50.11350:FF:000011">
    <property type="entry name" value="O-fucosyltransferase 28"/>
    <property type="match status" value="1"/>
</dbReference>
<keyword evidence="7 12" id="KW-0472">Membrane</keyword>
<dbReference type="Gene3D" id="3.40.50.11350">
    <property type="match status" value="1"/>
</dbReference>
<dbReference type="PANTHER" id="PTHR31741:SF1">
    <property type="entry name" value="O-FUCOSYLTRANSFERASE 7"/>
    <property type="match status" value="1"/>
</dbReference>
<dbReference type="InterPro" id="IPR024709">
    <property type="entry name" value="FucosylTrfase_pln"/>
</dbReference>
<dbReference type="InterPro" id="IPR019378">
    <property type="entry name" value="GDP-Fuc_O-FucTrfase"/>
</dbReference>
<evidence type="ECO:0000256" key="1">
    <source>
        <dbReference type="ARBA" id="ARBA00004167"/>
    </source>
</evidence>
<dbReference type="Gramene" id="GBG84608">
    <property type="protein sequence ID" value="GBG84608"/>
    <property type="gene ID" value="CBR_g38891"/>
</dbReference>
<dbReference type="AlphaFoldDB" id="A0A388LQJ4"/>
<dbReference type="PANTHER" id="PTHR31741">
    <property type="entry name" value="OS02G0726500 PROTEIN-RELATED"/>
    <property type="match status" value="1"/>
</dbReference>
<comment type="similarity">
    <text evidence="2">Belongs to the glycosyltransferase GT106 family.</text>
</comment>
<evidence type="ECO:0000256" key="11">
    <source>
        <dbReference type="ARBA" id="ARBA00030350"/>
    </source>
</evidence>
<dbReference type="GO" id="GO:0006004">
    <property type="term" value="P:fucose metabolic process"/>
    <property type="evidence" value="ECO:0007669"/>
    <property type="project" value="UniProtKB-KW"/>
</dbReference>
<comment type="caution">
    <text evidence="13">The sequence shown here is derived from an EMBL/GenBank/DDBJ whole genome shotgun (WGS) entry which is preliminary data.</text>
</comment>
<accession>A0A388LQJ4</accession>
<organism evidence="13 14">
    <name type="scientific">Chara braunii</name>
    <name type="common">Braun's stonewort</name>
    <dbReference type="NCBI Taxonomy" id="69332"/>
    <lineage>
        <taxon>Eukaryota</taxon>
        <taxon>Viridiplantae</taxon>
        <taxon>Streptophyta</taxon>
        <taxon>Charophyceae</taxon>
        <taxon>Charales</taxon>
        <taxon>Characeae</taxon>
        <taxon>Chara</taxon>
    </lineage>
</organism>
<dbReference type="Pfam" id="PF10250">
    <property type="entry name" value="O-FucT"/>
    <property type="match status" value="1"/>
</dbReference>
<keyword evidence="4" id="KW-0808">Transferase</keyword>
<evidence type="ECO:0000256" key="10">
    <source>
        <dbReference type="ARBA" id="ARBA00023277"/>
    </source>
</evidence>
<dbReference type="OrthoDB" id="2012966at2759"/>
<evidence type="ECO:0000313" key="13">
    <source>
        <dbReference type="EMBL" id="GBG84608.1"/>
    </source>
</evidence>
<evidence type="ECO:0000256" key="9">
    <source>
        <dbReference type="ARBA" id="ARBA00023253"/>
    </source>
</evidence>
<sequence length="596" mass="67735">MCKLFACPGPRWAKIVKTATSNGLHWSVRQRSLPLNSLQKSGEEEGEGEGDLLLPRQHSARSDRYLSLLWKLSIGGRGVTEVTPRRSWGWLFGGGGGECRSSSLLPSVATSSACAGKMGRESLNRYACKLVVFISVIGFLWNLFIVFFIFNGDNTTEQKLDLWDDPSSRGYRPCVQPSSNYSRPSEEATRFLVATCNGGLNQMRAGICDMVAVARILNITLVLPELDKKSFWQDDSTFADLFDAEYFIDSLRGDINIVRKLPPGFSKAPRCRKSFRSWAHVWYYETEIVPLLEQCQILRATKTDSRLANNDLPLDIQKLRCRAQFDALRFAKPIRELGETLVRRLRARGPFLALHLRYEKDMLAFSGCNHGLNKSQAEELRQIRLRTAHWSEKEIDSEAERINGRCPLTPEEVSLMLEAMEFPRNTTIYIAAGEIYGGQQKLTPLRQRFPNIIRKNDIATPEELALFRGHGTQLAALDYMVAVESNVFIATYAGHMAQAVEGHRRYNGHRKTITPDRKTLVALFEDYYAQDISFEQLKEMVYLAHLDRQGGPRERFIDTVPGSRGKDRYRSEKPFYANPLPECLCRVPDRQQADFA</sequence>
<evidence type="ECO:0000256" key="8">
    <source>
        <dbReference type="ARBA" id="ARBA00023180"/>
    </source>
</evidence>
<name>A0A388LQJ4_CHABU</name>
<evidence type="ECO:0000256" key="5">
    <source>
        <dbReference type="ARBA" id="ARBA00022692"/>
    </source>
</evidence>
<evidence type="ECO:0000256" key="4">
    <source>
        <dbReference type="ARBA" id="ARBA00022679"/>
    </source>
</evidence>
<evidence type="ECO:0000256" key="3">
    <source>
        <dbReference type="ARBA" id="ARBA00022676"/>
    </source>
</evidence>
<comment type="subcellular location">
    <subcellularLocation>
        <location evidence="1">Membrane</location>
        <topology evidence="1">Single-pass membrane protein</topology>
    </subcellularLocation>
</comment>
<dbReference type="CDD" id="cd11299">
    <property type="entry name" value="O-FucT_plant"/>
    <property type="match status" value="1"/>
</dbReference>
<keyword evidence="14" id="KW-1185">Reference proteome</keyword>
<feature type="transmembrane region" description="Helical" evidence="12">
    <location>
        <begin position="126"/>
        <end position="150"/>
    </location>
</feature>
<keyword evidence="3" id="KW-0328">Glycosyltransferase</keyword>
<dbReference type="OMA" id="RENTRYW"/>
<keyword evidence="6 12" id="KW-1133">Transmembrane helix</keyword>
<evidence type="ECO:0000256" key="2">
    <source>
        <dbReference type="ARBA" id="ARBA00007737"/>
    </source>
</evidence>
<keyword evidence="10" id="KW-0119">Carbohydrate metabolism</keyword>
<dbReference type="GO" id="GO:0016757">
    <property type="term" value="F:glycosyltransferase activity"/>
    <property type="evidence" value="ECO:0007669"/>
    <property type="project" value="UniProtKB-KW"/>
</dbReference>
<gene>
    <name evidence="13" type="ORF">CBR_g38891</name>
</gene>
<evidence type="ECO:0000256" key="6">
    <source>
        <dbReference type="ARBA" id="ARBA00022989"/>
    </source>
</evidence>
<keyword evidence="9" id="KW-0294">Fucose metabolism</keyword>
<evidence type="ECO:0000313" key="14">
    <source>
        <dbReference type="Proteomes" id="UP000265515"/>
    </source>
</evidence>
<dbReference type="Proteomes" id="UP000265515">
    <property type="component" value="Unassembled WGS sequence"/>
</dbReference>
<reference evidence="13 14" key="1">
    <citation type="journal article" date="2018" name="Cell">
        <title>The Chara Genome: Secondary Complexity and Implications for Plant Terrestrialization.</title>
        <authorList>
            <person name="Nishiyama T."/>
            <person name="Sakayama H."/>
            <person name="Vries J.D."/>
            <person name="Buschmann H."/>
            <person name="Saint-Marcoux D."/>
            <person name="Ullrich K.K."/>
            <person name="Haas F.B."/>
            <person name="Vanderstraeten L."/>
            <person name="Becker D."/>
            <person name="Lang D."/>
            <person name="Vosolsobe S."/>
            <person name="Rombauts S."/>
            <person name="Wilhelmsson P.K.I."/>
            <person name="Janitza P."/>
            <person name="Kern R."/>
            <person name="Heyl A."/>
            <person name="Rumpler F."/>
            <person name="Villalobos L.I.A.C."/>
            <person name="Clay J.M."/>
            <person name="Skokan R."/>
            <person name="Toyoda A."/>
            <person name="Suzuki Y."/>
            <person name="Kagoshima H."/>
            <person name="Schijlen E."/>
            <person name="Tajeshwar N."/>
            <person name="Catarino B."/>
            <person name="Hetherington A.J."/>
            <person name="Saltykova A."/>
            <person name="Bonnot C."/>
            <person name="Breuninger H."/>
            <person name="Symeonidi A."/>
            <person name="Radhakrishnan G.V."/>
            <person name="Van Nieuwerburgh F."/>
            <person name="Deforce D."/>
            <person name="Chang C."/>
            <person name="Karol K.G."/>
            <person name="Hedrich R."/>
            <person name="Ulvskov P."/>
            <person name="Glockner G."/>
            <person name="Delwiche C.F."/>
            <person name="Petrasek J."/>
            <person name="Van de Peer Y."/>
            <person name="Friml J."/>
            <person name="Beilby M."/>
            <person name="Dolan L."/>
            <person name="Kohara Y."/>
            <person name="Sugano S."/>
            <person name="Fujiyama A."/>
            <person name="Delaux P.-M."/>
            <person name="Quint M."/>
            <person name="TheiBen G."/>
            <person name="Hagemann M."/>
            <person name="Harholt J."/>
            <person name="Dunand C."/>
            <person name="Zachgo S."/>
            <person name="Langdale J."/>
            <person name="Maumus F."/>
            <person name="Straeten D.V.D."/>
            <person name="Gould S.B."/>
            <person name="Rensing S.A."/>
        </authorList>
    </citation>
    <scope>NUCLEOTIDE SEQUENCE [LARGE SCALE GENOMIC DNA]</scope>
    <source>
        <strain evidence="13 14">S276</strain>
    </source>
</reference>
<dbReference type="GO" id="GO:0016020">
    <property type="term" value="C:membrane"/>
    <property type="evidence" value="ECO:0007669"/>
    <property type="project" value="UniProtKB-SubCell"/>
</dbReference>
<evidence type="ECO:0000256" key="12">
    <source>
        <dbReference type="SAM" id="Phobius"/>
    </source>
</evidence>
<dbReference type="EMBL" id="BFEA01000483">
    <property type="protein sequence ID" value="GBG84608.1"/>
    <property type="molecule type" value="Genomic_DNA"/>
</dbReference>
<protein>
    <recommendedName>
        <fullName evidence="11">O-fucosyltransferase family protein</fullName>
    </recommendedName>
</protein>
<keyword evidence="5 12" id="KW-0812">Transmembrane</keyword>
<proteinExistence type="inferred from homology"/>
<evidence type="ECO:0000256" key="7">
    <source>
        <dbReference type="ARBA" id="ARBA00023136"/>
    </source>
</evidence>
<dbReference type="GO" id="GO:0005737">
    <property type="term" value="C:cytoplasm"/>
    <property type="evidence" value="ECO:0007669"/>
    <property type="project" value="TreeGrafter"/>
</dbReference>